<sequence length="74" mass="8310">MRSHSEPGPFLRPVRVTITVPYNAYQALVERSNVQGRSLSNLAAYLLESALQGAHPSEHNQSRMDSADAFRRRT</sequence>
<comment type="caution">
    <text evidence="3">The sequence shown here is derived from an EMBL/GenBank/DDBJ whole genome shotgun (WGS) entry which is preliminary data.</text>
</comment>
<evidence type="ECO:0000256" key="1">
    <source>
        <dbReference type="SAM" id="MobiDB-lite"/>
    </source>
</evidence>
<feature type="domain" description="CopG-like ribbon-helix-helix" evidence="2">
    <location>
        <begin position="15"/>
        <end position="52"/>
    </location>
</feature>
<organism evidence="3 4">
    <name type="scientific">Aphanothece cf. minutissima CCALA 015</name>
    <dbReference type="NCBI Taxonomy" id="2107695"/>
    <lineage>
        <taxon>Bacteria</taxon>
        <taxon>Bacillati</taxon>
        <taxon>Cyanobacteriota</taxon>
        <taxon>Cyanophyceae</taxon>
        <taxon>Oscillatoriophycideae</taxon>
        <taxon>Chroococcales</taxon>
        <taxon>Aphanothecaceae</taxon>
        <taxon>Aphanothece</taxon>
    </lineage>
</organism>
<keyword evidence="4" id="KW-1185">Reference proteome</keyword>
<reference evidence="3 4" key="1">
    <citation type="submission" date="2018-02" db="EMBL/GenBank/DDBJ databases">
        <authorList>
            <person name="Moore K."/>
            <person name="Momper L."/>
        </authorList>
    </citation>
    <scope>NUCLEOTIDE SEQUENCE [LARGE SCALE GENOMIC DNA]</scope>
    <source>
        <strain evidence="3 4">CCALA 015</strain>
    </source>
</reference>
<dbReference type="InterPro" id="IPR012869">
    <property type="entry name" value="RHH_5"/>
</dbReference>
<accession>A0ABX5FAD0</accession>
<evidence type="ECO:0000313" key="4">
    <source>
        <dbReference type="Proteomes" id="UP000238218"/>
    </source>
</evidence>
<evidence type="ECO:0000259" key="2">
    <source>
        <dbReference type="Pfam" id="PF07878"/>
    </source>
</evidence>
<proteinExistence type="predicted"/>
<feature type="region of interest" description="Disordered" evidence="1">
    <location>
        <begin position="53"/>
        <end position="74"/>
    </location>
</feature>
<dbReference type="EMBL" id="PVWP01000002">
    <property type="protein sequence ID" value="PSB38692.1"/>
    <property type="molecule type" value="Genomic_DNA"/>
</dbReference>
<evidence type="ECO:0000313" key="3">
    <source>
        <dbReference type="EMBL" id="PSB38692.1"/>
    </source>
</evidence>
<reference evidence="3 4" key="2">
    <citation type="submission" date="2018-03" db="EMBL/GenBank/DDBJ databases">
        <title>The ancient ancestry and fast evolution of plastids.</title>
        <authorList>
            <person name="Moore K.R."/>
            <person name="Magnabosco C."/>
            <person name="Momper L."/>
            <person name="Gold D.A."/>
            <person name="Bosak T."/>
            <person name="Fournier G.P."/>
        </authorList>
    </citation>
    <scope>NUCLEOTIDE SEQUENCE [LARGE SCALE GENOMIC DNA]</scope>
    <source>
        <strain evidence="3 4">CCALA 015</strain>
    </source>
</reference>
<gene>
    <name evidence="3" type="ORF">C7B81_03805</name>
</gene>
<feature type="compositionally biased region" description="Basic and acidic residues" evidence="1">
    <location>
        <begin position="56"/>
        <end position="74"/>
    </location>
</feature>
<dbReference type="RefSeq" id="WP_106219969.1">
    <property type="nucleotide sequence ID" value="NZ_PVWP01000002.1"/>
</dbReference>
<dbReference type="Pfam" id="PF07878">
    <property type="entry name" value="RHH_5"/>
    <property type="match status" value="1"/>
</dbReference>
<name>A0ABX5FAD0_9CHRO</name>
<protein>
    <recommendedName>
        <fullName evidence="2">CopG-like ribbon-helix-helix domain-containing protein</fullName>
    </recommendedName>
</protein>
<dbReference type="Proteomes" id="UP000238218">
    <property type="component" value="Unassembled WGS sequence"/>
</dbReference>